<accession>A0A1T2Y6N7</accession>
<dbReference type="Proteomes" id="UP000190965">
    <property type="component" value="Unassembled WGS sequence"/>
</dbReference>
<organism evidence="2 3">
    <name type="scientific">Pseudomonas fluorescens</name>
    <dbReference type="NCBI Taxonomy" id="294"/>
    <lineage>
        <taxon>Bacteria</taxon>
        <taxon>Pseudomonadati</taxon>
        <taxon>Pseudomonadota</taxon>
        <taxon>Gammaproteobacteria</taxon>
        <taxon>Pseudomonadales</taxon>
        <taxon>Pseudomonadaceae</taxon>
        <taxon>Pseudomonas</taxon>
    </lineage>
</organism>
<comment type="caution">
    <text evidence="2">The sequence shown here is derived from an EMBL/GenBank/DDBJ whole genome shotgun (WGS) entry which is preliminary data.</text>
</comment>
<evidence type="ECO:0000313" key="3">
    <source>
        <dbReference type="Proteomes" id="UP000190965"/>
    </source>
</evidence>
<feature type="region of interest" description="Disordered" evidence="1">
    <location>
        <begin position="1"/>
        <end position="26"/>
    </location>
</feature>
<evidence type="ECO:0000313" key="2">
    <source>
        <dbReference type="EMBL" id="OPA87666.1"/>
    </source>
</evidence>
<evidence type="ECO:0000256" key="1">
    <source>
        <dbReference type="SAM" id="MobiDB-lite"/>
    </source>
</evidence>
<sequence>MRTAEQRQVREMTGPTGRSPIDQRPADRIIQQSAVTRRFLEGRDYYEVGDELKLQVGDWTEATPDPKARADAAYHLDKVLRFIDNVDDRSLRESHSRNGHIDGFYNDGYGTVDNSEASLLKEFSRKGYKVLRYLPT</sequence>
<dbReference type="AlphaFoldDB" id="A0A1T2Y6N7"/>
<gene>
    <name evidence="2" type="ORF">BFW87_23790</name>
</gene>
<dbReference type="EMBL" id="MSDF01000044">
    <property type="protein sequence ID" value="OPA87666.1"/>
    <property type="molecule type" value="Genomic_DNA"/>
</dbReference>
<reference evidence="2 3" key="1">
    <citation type="submission" date="2016-12" db="EMBL/GenBank/DDBJ databases">
        <title>Draft genome sequences of seven strains of Pseudomonas fluorescens that produce 4-formylaminooxyvinylglycine.</title>
        <authorList>
            <person name="Okrent R.A."/>
            <person name="Manning V.A."/>
            <person name="Trippe K.M."/>
        </authorList>
    </citation>
    <scope>NUCLEOTIDE SEQUENCE [LARGE SCALE GENOMIC DNA]</scope>
    <source>
        <strain evidence="2 3">P5A</strain>
    </source>
</reference>
<feature type="compositionally biased region" description="Basic and acidic residues" evidence="1">
    <location>
        <begin position="1"/>
        <end position="10"/>
    </location>
</feature>
<proteinExistence type="predicted"/>
<name>A0A1T2Y6N7_PSEFL</name>
<protein>
    <submittedName>
        <fullName evidence="2">Uncharacterized protein</fullName>
    </submittedName>
</protein>